<reference evidence="2 3" key="1">
    <citation type="submission" date="2020-07" db="EMBL/GenBank/DDBJ databases">
        <title>Sequencing the genomes of 1000 actinobacteria strains.</title>
        <authorList>
            <person name="Klenk H.-P."/>
        </authorList>
    </citation>
    <scope>NUCLEOTIDE SEQUENCE [LARGE SCALE GENOMIC DNA]</scope>
    <source>
        <strain evidence="2 3">DSM 23819</strain>
    </source>
</reference>
<accession>A0A7Y9UVN6</accession>
<proteinExistence type="predicted"/>
<evidence type="ECO:0000313" key="3">
    <source>
        <dbReference type="Proteomes" id="UP000540656"/>
    </source>
</evidence>
<dbReference type="Proteomes" id="UP000540656">
    <property type="component" value="Unassembled WGS sequence"/>
</dbReference>
<name>A0A7Y9UVN6_9ACTN</name>
<dbReference type="InterPro" id="IPR046281">
    <property type="entry name" value="DUF6318"/>
</dbReference>
<evidence type="ECO:0000259" key="1">
    <source>
        <dbReference type="Pfam" id="PF19843"/>
    </source>
</evidence>
<sequence length="128" mass="14161">MKPEAFAALWIDAYSVATDTGDTRQMRAMSSPQCKTCQALAEQAEDVYGAGGSITANGVTNEVTDYRRSEEYSDNHLLLQLRVKSAAGVTLPKRGAKKIPFEAVDTWWDFELKVVNGKWRVQEAGFTP</sequence>
<gene>
    <name evidence="2" type="ORF">BJ980_001063</name>
</gene>
<keyword evidence="3" id="KW-1185">Reference proteome</keyword>
<protein>
    <recommendedName>
        <fullName evidence="1">DUF6318 domain-containing protein</fullName>
    </recommendedName>
</protein>
<dbReference type="EMBL" id="JACCAA010000001">
    <property type="protein sequence ID" value="NYG58140.1"/>
    <property type="molecule type" value="Genomic_DNA"/>
</dbReference>
<evidence type="ECO:0000313" key="2">
    <source>
        <dbReference type="EMBL" id="NYG58140.1"/>
    </source>
</evidence>
<dbReference type="AlphaFoldDB" id="A0A7Y9UVN6"/>
<dbReference type="Pfam" id="PF19843">
    <property type="entry name" value="DUF6318"/>
    <property type="match status" value="1"/>
</dbReference>
<dbReference type="RefSeq" id="WP_179501330.1">
    <property type="nucleotide sequence ID" value="NZ_JACCAA010000001.1"/>
</dbReference>
<organism evidence="2 3">
    <name type="scientific">Nocardioides daedukensis</name>
    <dbReference type="NCBI Taxonomy" id="634462"/>
    <lineage>
        <taxon>Bacteria</taxon>
        <taxon>Bacillati</taxon>
        <taxon>Actinomycetota</taxon>
        <taxon>Actinomycetes</taxon>
        <taxon>Propionibacteriales</taxon>
        <taxon>Nocardioidaceae</taxon>
        <taxon>Nocardioides</taxon>
    </lineage>
</organism>
<comment type="caution">
    <text evidence="2">The sequence shown here is derived from an EMBL/GenBank/DDBJ whole genome shotgun (WGS) entry which is preliminary data.</text>
</comment>
<feature type="domain" description="DUF6318" evidence="1">
    <location>
        <begin position="4"/>
        <end position="123"/>
    </location>
</feature>